<organism evidence="1 2">
    <name type="scientific">Tepidimonas charontis</name>
    <dbReference type="NCBI Taxonomy" id="2267262"/>
    <lineage>
        <taxon>Bacteria</taxon>
        <taxon>Pseudomonadati</taxon>
        <taxon>Pseudomonadota</taxon>
        <taxon>Betaproteobacteria</taxon>
        <taxon>Burkholderiales</taxon>
        <taxon>Tepidimonas</taxon>
    </lineage>
</organism>
<dbReference type="EMBL" id="VJON01000002">
    <property type="protein sequence ID" value="TSE36209.1"/>
    <property type="molecule type" value="Genomic_DNA"/>
</dbReference>
<dbReference type="OrthoDB" id="583646at2"/>
<dbReference type="PANTHER" id="PTHR35105">
    <property type="entry name" value="EXPRESSED PROTEIN"/>
    <property type="match status" value="1"/>
</dbReference>
<reference evidence="1 2" key="1">
    <citation type="submission" date="2019-07" db="EMBL/GenBank/DDBJ databases">
        <title>Tepidimonas charontis SPSP-6 draft genome.</title>
        <authorList>
            <person name="Da Costa M.S."/>
            <person name="Froufe H.J.C."/>
            <person name="Egas C."/>
            <person name="Albuquerque L."/>
        </authorList>
    </citation>
    <scope>NUCLEOTIDE SEQUENCE [LARGE SCALE GENOMIC DNA]</scope>
    <source>
        <strain evidence="1 2">SPSP-6</strain>
    </source>
</reference>
<evidence type="ECO:0000313" key="2">
    <source>
        <dbReference type="Proteomes" id="UP000318294"/>
    </source>
</evidence>
<evidence type="ECO:0000313" key="1">
    <source>
        <dbReference type="EMBL" id="TSE36209.1"/>
    </source>
</evidence>
<gene>
    <name evidence="1" type="ORF">Tchar_00260</name>
</gene>
<dbReference type="PANTHER" id="PTHR35105:SF2">
    <property type="entry name" value="PROTEIN CDI"/>
    <property type="match status" value="1"/>
</dbReference>
<dbReference type="InterPro" id="IPR029044">
    <property type="entry name" value="Nucleotide-diphossugar_trans"/>
</dbReference>
<dbReference type="SUPFAM" id="SSF53448">
    <property type="entry name" value="Nucleotide-diphospho-sugar transferases"/>
    <property type="match status" value="1"/>
</dbReference>
<comment type="caution">
    <text evidence="1">The sequence shown here is derived from an EMBL/GenBank/DDBJ whole genome shotgun (WGS) entry which is preliminary data.</text>
</comment>
<dbReference type="Gene3D" id="3.90.550.10">
    <property type="entry name" value="Spore Coat Polysaccharide Biosynthesis Protein SpsA, Chain A"/>
    <property type="match status" value="1"/>
</dbReference>
<keyword evidence="2" id="KW-1185">Reference proteome</keyword>
<dbReference type="Proteomes" id="UP000318294">
    <property type="component" value="Unassembled WGS sequence"/>
</dbReference>
<dbReference type="AlphaFoldDB" id="A0A554XK64"/>
<name>A0A554XK64_9BURK</name>
<proteinExistence type="predicted"/>
<sequence length="231" mass="27250">MEPIRIFIGFDPRESVAWHTLVHSIMRHATTPLQITPLALPNLTHIYWRPRDPLQSTDFSFSRFLVPYLSEYQGWSLFMDCDMLVRDDITQLWALRDDRYAVMCVQHDHHPRETVKFLGATQTRYAKKNWSSVMLFNNPMCRALTPEYVNTASGLDLHQFRWLGNDSLIGSLPADWNHLVGYDPPNPQARNVHFTIGGPYFHEYRDCEFADEWREEHARANHVEQRHNQKK</sequence>
<dbReference type="RefSeq" id="WP_144327289.1">
    <property type="nucleotide sequence ID" value="NZ_VJON01000002.1"/>
</dbReference>
<evidence type="ECO:0008006" key="3">
    <source>
        <dbReference type="Google" id="ProtNLM"/>
    </source>
</evidence>
<accession>A0A554XK64</accession>
<protein>
    <recommendedName>
        <fullName evidence="3">Glycosyltransferase</fullName>
    </recommendedName>
</protein>